<reference evidence="1 2" key="1">
    <citation type="submission" date="2016-03" db="EMBL/GenBank/DDBJ databases">
        <authorList>
            <person name="Ploux O."/>
        </authorList>
    </citation>
    <scope>NUCLEOTIDE SEQUENCE [LARGE SCALE GENOMIC DNA]</scope>
    <source>
        <strain evidence="1 2">UAMH 11012</strain>
    </source>
</reference>
<sequence>MPNVRLRPCFSLDCVETLEEYASYVLDQDTILKQLEHHLSQVIAAFPKLSTIIICNTHMHSSERFMSVLQRNSISRKWVRKNQFMALLRAIADTPSCNITRITVEGHWIEKAFRFLNNGNFGDDHETLGSIQYCLGPAFMTASYPKEKIPFMHGSSFSLNAQELLTAKSIFSNLTQLKLGIFTAVPLEEFYMDPADVAKTYWAEFPKVLQSLTKVVDLSLDMKIHRAVDQQHSCDYYHDDIAELFENRSITFPYLKRLKLSQFRSRGSSVNAFLERHPNIVDLTLNFIIQIKTEYNPWDDRWAVWTPDPQWIQCVETMNALKLHRLDLRGIEGFGCDYSRYGSENENLTLARIHDYVLHGYGDNPLPTRLPLKENGLSWDREFWYTDDECMSS</sequence>
<keyword evidence="2" id="KW-1185">Reference proteome</keyword>
<proteinExistence type="predicted"/>
<dbReference type="Proteomes" id="UP000184330">
    <property type="component" value="Unassembled WGS sequence"/>
</dbReference>
<protein>
    <submittedName>
        <fullName evidence="1">Uncharacterized protein</fullName>
    </submittedName>
</protein>
<dbReference type="EMBL" id="FJOG01000002">
    <property type="protein sequence ID" value="CZR52386.1"/>
    <property type="molecule type" value="Genomic_DNA"/>
</dbReference>
<name>A0A1L7WHY8_9HELO</name>
<gene>
    <name evidence="1" type="ORF">PAC_02263</name>
</gene>
<accession>A0A1L7WHY8</accession>
<evidence type="ECO:0000313" key="2">
    <source>
        <dbReference type="Proteomes" id="UP000184330"/>
    </source>
</evidence>
<dbReference type="OrthoDB" id="3496076at2759"/>
<evidence type="ECO:0000313" key="1">
    <source>
        <dbReference type="EMBL" id="CZR52386.1"/>
    </source>
</evidence>
<dbReference type="AlphaFoldDB" id="A0A1L7WHY8"/>
<organism evidence="1 2">
    <name type="scientific">Phialocephala subalpina</name>
    <dbReference type="NCBI Taxonomy" id="576137"/>
    <lineage>
        <taxon>Eukaryota</taxon>
        <taxon>Fungi</taxon>
        <taxon>Dikarya</taxon>
        <taxon>Ascomycota</taxon>
        <taxon>Pezizomycotina</taxon>
        <taxon>Leotiomycetes</taxon>
        <taxon>Helotiales</taxon>
        <taxon>Mollisiaceae</taxon>
        <taxon>Phialocephala</taxon>
        <taxon>Phialocephala fortinii species complex</taxon>
    </lineage>
</organism>